<accession>A0ABS5SC42</accession>
<feature type="region of interest" description="Disordered" evidence="1">
    <location>
        <begin position="1"/>
        <end position="22"/>
    </location>
</feature>
<evidence type="ECO:0000313" key="2">
    <source>
        <dbReference type="EMBL" id="MBT0652171.1"/>
    </source>
</evidence>
<protein>
    <recommendedName>
        <fullName evidence="4">ATPase</fullName>
    </recommendedName>
</protein>
<evidence type="ECO:0008006" key="4">
    <source>
        <dbReference type="Google" id="ProtNLM"/>
    </source>
</evidence>
<dbReference type="InterPro" id="IPR047706">
    <property type="entry name" value="BCAM0308-like"/>
</dbReference>
<keyword evidence="3" id="KW-1185">Reference proteome</keyword>
<gene>
    <name evidence="2" type="ORF">KI810_03825</name>
</gene>
<evidence type="ECO:0000256" key="1">
    <source>
        <dbReference type="SAM" id="MobiDB-lite"/>
    </source>
</evidence>
<organism evidence="2 3">
    <name type="scientific">Geomobilimonas luticola</name>
    <dbReference type="NCBI Taxonomy" id="1114878"/>
    <lineage>
        <taxon>Bacteria</taxon>
        <taxon>Pseudomonadati</taxon>
        <taxon>Thermodesulfobacteriota</taxon>
        <taxon>Desulfuromonadia</taxon>
        <taxon>Geobacterales</taxon>
        <taxon>Geobacteraceae</taxon>
        <taxon>Geomobilimonas</taxon>
    </lineage>
</organism>
<dbReference type="RefSeq" id="WP_214174127.1">
    <property type="nucleotide sequence ID" value="NZ_JAHCVK010000001.1"/>
</dbReference>
<dbReference type="Proteomes" id="UP000756860">
    <property type="component" value="Unassembled WGS sequence"/>
</dbReference>
<sequence>MARLSNKLGVDEKGQRTPRSTSVYLPKGGTGEVALCRKCGALYRNKRWCIDETELVKLRGEADTGKVVCPACQRMEDHNPAGVITLSGEYLLRHEDEILNIIKHVEAKSRAKNPLGRIMEIQQERDVMTIGTTEDKLAQKLGREIYKAHKGELHYQWSHDQEFVRVSWSR</sequence>
<comment type="caution">
    <text evidence="2">The sequence shown here is derived from an EMBL/GenBank/DDBJ whole genome shotgun (WGS) entry which is preliminary data.</text>
</comment>
<evidence type="ECO:0000313" key="3">
    <source>
        <dbReference type="Proteomes" id="UP000756860"/>
    </source>
</evidence>
<proteinExistence type="predicted"/>
<dbReference type="EMBL" id="JAHCVK010000001">
    <property type="protein sequence ID" value="MBT0652171.1"/>
    <property type="molecule type" value="Genomic_DNA"/>
</dbReference>
<dbReference type="NCBIfam" id="NF040826">
    <property type="entry name" value="lxa_BCAM0308"/>
    <property type="match status" value="1"/>
</dbReference>
<name>A0ABS5SC42_9BACT</name>
<reference evidence="2 3" key="1">
    <citation type="submission" date="2021-05" db="EMBL/GenBank/DDBJ databases">
        <title>The draft genome of Geobacter luticola JCM 17780.</title>
        <authorList>
            <person name="Xu Z."/>
            <person name="Masuda Y."/>
            <person name="Itoh H."/>
            <person name="Senoo K."/>
        </authorList>
    </citation>
    <scope>NUCLEOTIDE SEQUENCE [LARGE SCALE GENOMIC DNA]</scope>
    <source>
        <strain evidence="2 3">JCM 17780</strain>
    </source>
</reference>